<reference evidence="3" key="1">
    <citation type="journal article" date="2015" name="Genome Announc.">
        <title>Draft genome sequence of the fungus Penicillium brasilianum MG11.</title>
        <authorList>
            <person name="Horn F."/>
            <person name="Linde J."/>
            <person name="Mattern D.J."/>
            <person name="Walther G."/>
            <person name="Guthke R."/>
            <person name="Brakhage A.A."/>
            <person name="Valiante V."/>
        </authorList>
    </citation>
    <scope>NUCLEOTIDE SEQUENCE [LARGE SCALE GENOMIC DNA]</scope>
    <source>
        <strain evidence="3">MG11</strain>
    </source>
</reference>
<evidence type="ECO:0000313" key="3">
    <source>
        <dbReference type="Proteomes" id="UP000042958"/>
    </source>
</evidence>
<evidence type="ECO:0000313" key="2">
    <source>
        <dbReference type="EMBL" id="CEO59722.1"/>
    </source>
</evidence>
<dbReference type="AlphaFoldDB" id="A0A0F7VJ47"/>
<proteinExistence type="predicted"/>
<accession>A0A0F7VJ47</accession>
<dbReference type="STRING" id="104259.A0A0F7VJ47"/>
<dbReference type="Proteomes" id="UP000042958">
    <property type="component" value="Unassembled WGS sequence"/>
</dbReference>
<sequence length="206" mass="23865">MVPRTRSTPSTEEAPNVSRNLNESTTVEDETLHNAQTTPPDLDDSLAAVQATIEKLQRLKDLQDQADRLKSEVLGRSHDDLPPIPYRDPFQSSGKDQEIKLKNLPTFTLDYTLQKRQEWLLDLQQTFEGAPKKYYNDRTKILGAISHMNPTCRQRWYRHTEEKGPTLSRDPKEDWLYFRDWTLTLIKNAASLESDIMGQLERTHQG</sequence>
<dbReference type="OrthoDB" id="4369405at2759"/>
<keyword evidence="3" id="KW-1185">Reference proteome</keyword>
<feature type="region of interest" description="Disordered" evidence="1">
    <location>
        <begin position="1"/>
        <end position="45"/>
    </location>
</feature>
<organism evidence="2 3">
    <name type="scientific">Penicillium brasilianum</name>
    <dbReference type="NCBI Taxonomy" id="104259"/>
    <lineage>
        <taxon>Eukaryota</taxon>
        <taxon>Fungi</taxon>
        <taxon>Dikarya</taxon>
        <taxon>Ascomycota</taxon>
        <taxon>Pezizomycotina</taxon>
        <taxon>Eurotiomycetes</taxon>
        <taxon>Eurotiomycetidae</taxon>
        <taxon>Eurotiales</taxon>
        <taxon>Aspergillaceae</taxon>
        <taxon>Penicillium</taxon>
    </lineage>
</organism>
<feature type="region of interest" description="Disordered" evidence="1">
    <location>
        <begin position="73"/>
        <end position="94"/>
    </location>
</feature>
<dbReference type="EMBL" id="CDHK01000004">
    <property type="protein sequence ID" value="CEO59722.1"/>
    <property type="molecule type" value="Genomic_DNA"/>
</dbReference>
<evidence type="ECO:0000256" key="1">
    <source>
        <dbReference type="SAM" id="MobiDB-lite"/>
    </source>
</evidence>
<feature type="compositionally biased region" description="Polar residues" evidence="1">
    <location>
        <begin position="1"/>
        <end position="25"/>
    </location>
</feature>
<protein>
    <submittedName>
        <fullName evidence="2">Uncharacterized protein</fullName>
    </submittedName>
</protein>
<name>A0A0F7VJ47_PENBI</name>
<gene>
    <name evidence="2" type="ORF">PMG11_04387</name>
</gene>